<gene>
    <name evidence="1" type="ORF">Pint_29890</name>
</gene>
<accession>A0ACC0X1Z1</accession>
<name>A0ACC0X1Z1_9ROSI</name>
<reference evidence="2" key="1">
    <citation type="journal article" date="2023" name="G3 (Bethesda)">
        <title>Genome assembly and association tests identify interacting loci associated with vigor, precocity, and sex in interspecific pistachio rootstocks.</title>
        <authorList>
            <person name="Palmer W."/>
            <person name="Jacygrad E."/>
            <person name="Sagayaradj S."/>
            <person name="Cavanaugh K."/>
            <person name="Han R."/>
            <person name="Bertier L."/>
            <person name="Beede B."/>
            <person name="Kafkas S."/>
            <person name="Golino D."/>
            <person name="Preece J."/>
            <person name="Michelmore R."/>
        </authorList>
    </citation>
    <scope>NUCLEOTIDE SEQUENCE [LARGE SCALE GENOMIC DNA]</scope>
</reference>
<sequence length="281" mass="32262">MFSTMETPLKLAIEKEFINTSERVKSVDLRPTQPWILASLHSGTMRIWNYHSQTLEKSFKVTESPVRTAKFIARKDWSVCASDDRFIRIYNYNTLEKVKEFEAHGDYIRCVAVHPTFPYVLSTLLQVPHLIIWNLDSSAAKFSLDAHSKGINCLDYFTNSDKSFLLTGSDDYTAKFWNYETKSCVQTLEGHTHNDTAVCIHPELPIIITVSEDQTVRLWNATTYRLEEYTKLWLRKSVGCWTQEKFKPVSFLLIFLGKMFASASIAFGSDKGTIMVKIISA</sequence>
<proteinExistence type="predicted"/>
<evidence type="ECO:0000313" key="2">
    <source>
        <dbReference type="Proteomes" id="UP001163603"/>
    </source>
</evidence>
<organism evidence="1 2">
    <name type="scientific">Pistacia integerrima</name>
    <dbReference type="NCBI Taxonomy" id="434235"/>
    <lineage>
        <taxon>Eukaryota</taxon>
        <taxon>Viridiplantae</taxon>
        <taxon>Streptophyta</taxon>
        <taxon>Embryophyta</taxon>
        <taxon>Tracheophyta</taxon>
        <taxon>Spermatophyta</taxon>
        <taxon>Magnoliopsida</taxon>
        <taxon>eudicotyledons</taxon>
        <taxon>Gunneridae</taxon>
        <taxon>Pentapetalae</taxon>
        <taxon>rosids</taxon>
        <taxon>malvids</taxon>
        <taxon>Sapindales</taxon>
        <taxon>Anacardiaceae</taxon>
        <taxon>Pistacia</taxon>
    </lineage>
</organism>
<protein>
    <submittedName>
        <fullName evidence="1">Uncharacterized protein</fullName>
    </submittedName>
</protein>
<dbReference type="EMBL" id="CM047750">
    <property type="protein sequence ID" value="KAJ0007662.1"/>
    <property type="molecule type" value="Genomic_DNA"/>
</dbReference>
<evidence type="ECO:0000313" key="1">
    <source>
        <dbReference type="EMBL" id="KAJ0007662.1"/>
    </source>
</evidence>
<keyword evidence="2" id="KW-1185">Reference proteome</keyword>
<comment type="caution">
    <text evidence="1">The sequence shown here is derived from an EMBL/GenBank/DDBJ whole genome shotgun (WGS) entry which is preliminary data.</text>
</comment>
<dbReference type="Proteomes" id="UP001163603">
    <property type="component" value="Chromosome 15"/>
</dbReference>